<dbReference type="Proteomes" id="UP000216605">
    <property type="component" value="Unassembled WGS sequence"/>
</dbReference>
<proteinExistence type="predicted"/>
<sequence>MYLGSFINQYKKPIHIVYKNAVQEITIYFKPIGIHHFVSNQLLLMNESNNSLNLFEDFDSTMIAIFKIDNRDQQIEYLEKYWISKLNQKNELLRLEKIIQDIEKGEKIELIARKHNLSRQYINKIFSKYLGKNPTEYRRIHRFRKAIFTYKNEKKLTNLSYENLYFDQAHFNKDFKNFTNINPKLFFNHIDSEKPVIWFYAQ</sequence>
<dbReference type="GO" id="GO:0003700">
    <property type="term" value="F:DNA-binding transcription factor activity"/>
    <property type="evidence" value="ECO:0007669"/>
    <property type="project" value="InterPro"/>
</dbReference>
<dbReference type="PROSITE" id="PS01124">
    <property type="entry name" value="HTH_ARAC_FAMILY_2"/>
    <property type="match status" value="1"/>
</dbReference>
<accession>A0A256A801</accession>
<feature type="domain" description="HTH araC/xylS-type" evidence="2">
    <location>
        <begin position="98"/>
        <end position="189"/>
    </location>
</feature>
<dbReference type="Gene3D" id="1.10.10.60">
    <property type="entry name" value="Homeodomain-like"/>
    <property type="match status" value="1"/>
</dbReference>
<reference evidence="3 4" key="1">
    <citation type="submission" date="2017-07" db="EMBL/GenBank/DDBJ databases">
        <title>Flavobacterium cyanobacteriorum sp. nov., isolated from cyanobacterial aggregates in a eutrophic lake.</title>
        <authorList>
            <person name="Cai H."/>
        </authorList>
    </citation>
    <scope>NUCLEOTIDE SEQUENCE [LARGE SCALE GENOMIC DNA]</scope>
    <source>
        <strain evidence="3 4">TH021</strain>
    </source>
</reference>
<comment type="caution">
    <text evidence="3">The sequence shown here is derived from an EMBL/GenBank/DDBJ whole genome shotgun (WGS) entry which is preliminary data.</text>
</comment>
<keyword evidence="4" id="KW-1185">Reference proteome</keyword>
<evidence type="ECO:0000259" key="2">
    <source>
        <dbReference type="PROSITE" id="PS01124"/>
    </source>
</evidence>
<dbReference type="GO" id="GO:0043565">
    <property type="term" value="F:sequence-specific DNA binding"/>
    <property type="evidence" value="ECO:0007669"/>
    <property type="project" value="InterPro"/>
</dbReference>
<evidence type="ECO:0000313" key="3">
    <source>
        <dbReference type="EMBL" id="OYQ49284.1"/>
    </source>
</evidence>
<protein>
    <recommendedName>
        <fullName evidence="2">HTH araC/xylS-type domain-containing protein</fullName>
    </recommendedName>
</protein>
<gene>
    <name evidence="3" type="ORF">CHU92_00355</name>
</gene>
<evidence type="ECO:0000313" key="4">
    <source>
        <dbReference type="Proteomes" id="UP000216605"/>
    </source>
</evidence>
<dbReference type="Pfam" id="PF12833">
    <property type="entry name" value="HTH_18"/>
    <property type="match status" value="1"/>
</dbReference>
<organism evidence="3 4">
    <name type="scientific">Flavobacterium cyanobacteriorum</name>
    <dbReference type="NCBI Taxonomy" id="2022802"/>
    <lineage>
        <taxon>Bacteria</taxon>
        <taxon>Pseudomonadati</taxon>
        <taxon>Bacteroidota</taxon>
        <taxon>Flavobacteriia</taxon>
        <taxon>Flavobacteriales</taxon>
        <taxon>Flavobacteriaceae</taxon>
        <taxon>Flavobacterium</taxon>
    </lineage>
</organism>
<dbReference type="PANTHER" id="PTHR43280">
    <property type="entry name" value="ARAC-FAMILY TRANSCRIPTIONAL REGULATOR"/>
    <property type="match status" value="1"/>
</dbReference>
<dbReference type="InterPro" id="IPR018060">
    <property type="entry name" value="HTH_AraC"/>
</dbReference>
<dbReference type="PANTHER" id="PTHR43280:SF2">
    <property type="entry name" value="HTH-TYPE TRANSCRIPTIONAL REGULATOR EXSA"/>
    <property type="match status" value="1"/>
</dbReference>
<evidence type="ECO:0000256" key="1">
    <source>
        <dbReference type="ARBA" id="ARBA00023125"/>
    </source>
</evidence>
<dbReference type="SMART" id="SM00342">
    <property type="entry name" value="HTH_ARAC"/>
    <property type="match status" value="1"/>
</dbReference>
<name>A0A256A801_9FLAO</name>
<dbReference type="EMBL" id="NOXV01000041">
    <property type="protein sequence ID" value="OYQ49284.1"/>
    <property type="molecule type" value="Genomic_DNA"/>
</dbReference>
<dbReference type="AlphaFoldDB" id="A0A256A801"/>
<keyword evidence="1" id="KW-0238">DNA-binding</keyword>